<accession>R0LRL9</accession>
<protein>
    <submittedName>
        <fullName evidence="2">Uncharacterized protein</fullName>
    </submittedName>
</protein>
<keyword evidence="3" id="KW-1185">Reference proteome</keyword>
<dbReference type="EMBL" id="KB742797">
    <property type="protein sequence ID" value="EOB04365.1"/>
    <property type="molecule type" value="Genomic_DNA"/>
</dbReference>
<organism evidence="2 3">
    <name type="scientific">Anas platyrhynchos</name>
    <name type="common">Mallard</name>
    <name type="synonym">Anas boschas</name>
    <dbReference type="NCBI Taxonomy" id="8839"/>
    <lineage>
        <taxon>Eukaryota</taxon>
        <taxon>Metazoa</taxon>
        <taxon>Chordata</taxon>
        <taxon>Craniata</taxon>
        <taxon>Vertebrata</taxon>
        <taxon>Euteleostomi</taxon>
        <taxon>Archelosauria</taxon>
        <taxon>Archosauria</taxon>
        <taxon>Dinosauria</taxon>
        <taxon>Saurischia</taxon>
        <taxon>Theropoda</taxon>
        <taxon>Coelurosauria</taxon>
        <taxon>Aves</taxon>
        <taxon>Neognathae</taxon>
        <taxon>Galloanserae</taxon>
        <taxon>Anseriformes</taxon>
        <taxon>Anatidae</taxon>
        <taxon>Anatinae</taxon>
        <taxon>Anas</taxon>
    </lineage>
</organism>
<feature type="region of interest" description="Disordered" evidence="1">
    <location>
        <begin position="838"/>
        <end position="865"/>
    </location>
</feature>
<proteinExistence type="predicted"/>
<feature type="region of interest" description="Disordered" evidence="1">
    <location>
        <begin position="421"/>
        <end position="444"/>
    </location>
</feature>
<dbReference type="Proteomes" id="UP000296049">
    <property type="component" value="Unassembled WGS sequence"/>
</dbReference>
<evidence type="ECO:0000313" key="2">
    <source>
        <dbReference type="EMBL" id="EOB04365.1"/>
    </source>
</evidence>
<evidence type="ECO:0000256" key="1">
    <source>
        <dbReference type="SAM" id="MobiDB-lite"/>
    </source>
</evidence>
<evidence type="ECO:0000313" key="3">
    <source>
        <dbReference type="Proteomes" id="UP000296049"/>
    </source>
</evidence>
<reference evidence="3" key="1">
    <citation type="journal article" date="2013" name="Nat. Genet.">
        <title>The duck genome and transcriptome provide insight into an avian influenza virus reservoir species.</title>
        <authorList>
            <person name="Huang Y."/>
            <person name="Li Y."/>
            <person name="Burt D.W."/>
            <person name="Chen H."/>
            <person name="Zhang Y."/>
            <person name="Qian W."/>
            <person name="Kim H."/>
            <person name="Gan S."/>
            <person name="Zhao Y."/>
            <person name="Li J."/>
            <person name="Yi K."/>
            <person name="Feng H."/>
            <person name="Zhu P."/>
            <person name="Li B."/>
            <person name="Liu Q."/>
            <person name="Fairley S."/>
            <person name="Magor K.E."/>
            <person name="Du Z."/>
            <person name="Hu X."/>
            <person name="Goodman L."/>
            <person name="Tafer H."/>
            <person name="Vignal A."/>
            <person name="Lee T."/>
            <person name="Kim K.W."/>
            <person name="Sheng Z."/>
            <person name="An Y."/>
            <person name="Searle S."/>
            <person name="Herrero J."/>
            <person name="Groenen M.A."/>
            <person name="Crooijmans R.P."/>
            <person name="Faraut T."/>
            <person name="Cai Q."/>
            <person name="Webster R.G."/>
            <person name="Aldridge J.R."/>
            <person name="Warren W.C."/>
            <person name="Bartschat S."/>
            <person name="Kehr S."/>
            <person name="Marz M."/>
            <person name="Stadler P.F."/>
            <person name="Smith J."/>
            <person name="Kraus R.H."/>
            <person name="Zhao Y."/>
            <person name="Ren L."/>
            <person name="Fei J."/>
            <person name="Morisson M."/>
            <person name="Kaiser P."/>
            <person name="Griffin D.K."/>
            <person name="Rao M."/>
            <person name="Pitel F."/>
            <person name="Wang J."/>
            <person name="Li N."/>
        </authorList>
    </citation>
    <scope>NUCLEOTIDE SEQUENCE [LARGE SCALE GENOMIC DNA]</scope>
</reference>
<name>R0LRL9_ANAPL</name>
<feature type="compositionally biased region" description="Polar residues" evidence="1">
    <location>
        <begin position="854"/>
        <end position="865"/>
    </location>
</feature>
<sequence length="1126" mass="125579">MAAKQDVSDRVSVLQCLNYYPDERKHVPEGKMLCEKHDLLEQGPQDLLLMPLLPDLEAAEQGPPFIPFRTDVLEKPGNSKMPLVSEPQHRCKLNGIEHMMALLTPSIPILVFPFPITHCYFGPEHVSGQVRVRTLQRSSRIYGHQYELTTNLETFGDYLEVQSSSPSLQKEAQHTYPYTWLLLCFSHRSSPWGGLANPAQDGSLASEFQTEKAATVLVPSVVPRASEMRCRHSHYLHADLLQVLSLISHSTHTKTSKICHFPLIWPISADWGAQVGTQRGTGRIPQEAKEDAREEIQPGGNPSVNAWPLEGNNRRQVARMARHFLTSPPPPAVPPHKQGRSPFFFSSCQELPSGLAASSPAGADRASSSRGAHVAFWLLQPLMGYDLVDICLAKTNAHGSISRQQLIFLVLPDTRYLPRSLADKSDDEPAWQHVTTPPLPSNRLEPQVVKMGTEEERGAYMYVLCPWMAARTGHMQAVGCTHQAGLLGTTRVDGKVEVFRPRTGSAARSLCKDRHRRVKKGSYTIKSSQNYLSSPRARTAAVDVPMVQGLYHMSRAVSELLMGDGDEACLLQLHPMVRIRPEILQHAEACCRCQEARLMLQNQLHLLVCPDTFIFSNFPGISPSNPFAKMYLDVWLVKAAFITPNIRDVAPQGSSPRGEPQQHLCLQQLPGAGLEGNRSKTGTPLSVSTPLYESISALQNLSLESQDKEGHRQLGPFQEPSLSVSPAGKRRSHVKQDRCFSLEPTVPTSTAAIRTAAISSQHCIPHQYGPPDVTLVVLGVHTTTKSASKPPQTFTKHYIQSRNAELQLLLGLQLETPAGSESPAKWHKLFLESICSSPTTSSPPEESLEEQIRPGSSCTHGTPSSSARTLLLQQILSDKWENMMPISPCLGYYEQTQRYQEKERYTRLRYKQNKWKKAEYKQNINYTWGLWTEQTKSCEGLEVPAKQGLLRADVCWEGWKSQTGAHSLLLVQNLSAALTASRGHASSRAAIPLEGFKARFLVRDKKDVYELAKRKSDGAWIRISISPRRNVWTSNQWLERGEKHRGLQRTKNKSRIIPPKHFRASGSDPKGISARARRLRTTGAGQPSRGWMREKDMLCPMDLEQQESSIASTKTMLPPLHNSTTS</sequence>
<gene>
    <name evidence="2" type="ORF">Anapl_08890</name>
</gene>
<dbReference type="AlphaFoldDB" id="R0LRL9"/>
<feature type="region of interest" description="Disordered" evidence="1">
    <location>
        <begin position="288"/>
        <end position="309"/>
    </location>
</feature>
<feature type="region of interest" description="Disordered" evidence="1">
    <location>
        <begin position="707"/>
        <end position="730"/>
    </location>
</feature>